<comment type="caution">
    <text evidence="2">The sequence shown here is derived from an EMBL/GenBank/DDBJ whole genome shotgun (WGS) entry which is preliminary data.</text>
</comment>
<evidence type="ECO:0000259" key="1">
    <source>
        <dbReference type="Pfam" id="PF25109"/>
    </source>
</evidence>
<evidence type="ECO:0000313" key="3">
    <source>
        <dbReference type="Proteomes" id="UP000695264"/>
    </source>
</evidence>
<dbReference type="EMBL" id="JAATEN010000004">
    <property type="protein sequence ID" value="NJQ00384.1"/>
    <property type="molecule type" value="Genomic_DNA"/>
</dbReference>
<dbReference type="InterPro" id="IPR036412">
    <property type="entry name" value="HAD-like_sf"/>
</dbReference>
<dbReference type="InterPro" id="IPR023214">
    <property type="entry name" value="HAD_sf"/>
</dbReference>
<gene>
    <name evidence="2" type="ORF">HCK00_07495</name>
</gene>
<evidence type="ECO:0000313" key="2">
    <source>
        <dbReference type="EMBL" id="NJQ00384.1"/>
    </source>
</evidence>
<sequence length="162" mass="18191">MTPAPRPLAVFDLDGTLADVRHRLHHIERRPKDWDAFFAAARYDQPLARGVELARGSAAECEVVYVTGRPESCRADTVDWLARHGLPPGELRMRGPRDRRPARVTKPELLRRLAAGRRVALVADDDPQVCDAYERDGFPVVRAAWMTARRSLAEAQEGEGRT</sequence>
<name>A0ABX1BYJ0_9ACTN</name>
<dbReference type="Gene3D" id="3.40.50.1000">
    <property type="entry name" value="HAD superfamily/HAD-like"/>
    <property type="match status" value="1"/>
</dbReference>
<dbReference type="InterPro" id="IPR056782">
    <property type="entry name" value="HAD_PNKP"/>
</dbReference>
<organism evidence="2 3">
    <name type="scientific">Streptomyces zingiberis</name>
    <dbReference type="NCBI Taxonomy" id="2053010"/>
    <lineage>
        <taxon>Bacteria</taxon>
        <taxon>Bacillati</taxon>
        <taxon>Actinomycetota</taxon>
        <taxon>Actinomycetes</taxon>
        <taxon>Kitasatosporales</taxon>
        <taxon>Streptomycetaceae</taxon>
        <taxon>Streptomyces</taxon>
    </lineage>
</organism>
<dbReference type="RefSeq" id="WP_168100977.1">
    <property type="nucleotide sequence ID" value="NZ_JAATEN010000004.1"/>
</dbReference>
<dbReference type="Pfam" id="PF25109">
    <property type="entry name" value="HAD_PNKP"/>
    <property type="match status" value="1"/>
</dbReference>
<dbReference type="Proteomes" id="UP000695264">
    <property type="component" value="Unassembled WGS sequence"/>
</dbReference>
<protein>
    <recommendedName>
        <fullName evidence="1">Polynucleotide kinase PNKP phosphatase domain-containing protein</fullName>
    </recommendedName>
</protein>
<dbReference type="SUPFAM" id="SSF56784">
    <property type="entry name" value="HAD-like"/>
    <property type="match status" value="1"/>
</dbReference>
<proteinExistence type="predicted"/>
<reference evidence="2 3" key="1">
    <citation type="submission" date="2020-03" db="EMBL/GenBank/DDBJ databases">
        <title>WGS of actinomycetes isolated from Thailand.</title>
        <authorList>
            <person name="Thawai C."/>
        </authorList>
    </citation>
    <scope>NUCLEOTIDE SEQUENCE [LARGE SCALE GENOMIC DNA]</scope>
    <source>
        <strain evidence="2 3">PLAI 1-29</strain>
    </source>
</reference>
<feature type="domain" description="Polynucleotide kinase PNKP phosphatase" evidence="1">
    <location>
        <begin position="10"/>
        <end position="142"/>
    </location>
</feature>
<accession>A0ABX1BYJ0</accession>
<keyword evidence="3" id="KW-1185">Reference proteome</keyword>